<sequence>MKICVKGFLRTDVVQNQHLAEIDGERSPLRKVQHRFPNSHAHNTPTLRVSLEQVPWLLSNLKWRANQEPFDWSINIEVMTSMDFIQKSGVKIPTAVIVSGITQEAEQDEQVMDFLKPYGKIDRVLLVDDSQSEFFQNLIVEYSSSSAIEGLEPHLPYTCTAQGDSTVLYEVKTLSSTYATKVGSNVTKTYLAELKQLAKMSGKDYGEVLKEIMSQIGEDCSIPEHPPRLQGERPSIYLHRLQLVLNRTAKRGGVAHEEVDKHLLKQFCRGCWDNTLLSTLQLQQKKSSPPRFSDLLVMIRSEEDRQQAKSSRMKKHIGITKQRAQVQFHGAYVGEPEERIVSSIGAIEDLRKQVASLQSQLTTFMSQKKTKGANSKGSAGKPQSKMSKPDDTDTGIQRQTKKKQTYKPRPWYCFNCGEDGHIAPSCTDPANPRLVAKKKRQLEEKQHQWKAQNGSTTPLNDYQFLLWDKRAEESQQCPSDINNEDKTPVKKDKINRPAHYIEAQACSSRQHSKQDPPFRLPNQLVGVKSTVQVIVRGEEVNCLLDSGSQVTTVPESFYKQHLSEQTIKPLHDLLEVEGANGQLVPYFSYIEMTITFPKDFIGTPIDVNTLALVVPDTSQSLMLIGTNTLDVLFDIYSEADTTNRQPLPHGYKVVFKVIELRRKQVSDNHQGVVKMQGKTPQVIQARETVVVEGVALVSGFQDEKSVVVEYPSSSPLPGGLIVKAGLVDFPQLQPHKLSVVISNESDHDIVVPAKCIIAEICACQTILLKEHNVTNQSQNSQNSSETQSSQEPTLNFNFGDSPVPLEWKQRITQQLNNMPEVFAHHDLDFGRTDQVRHHIKLSDETPFKLRARPIHPQDIETVRRHIKELLDAGVIRESESPFASPIVVVRKKNGQVRLCIDYRRLNLQTIKDAYNLPKLEDTFSALSGSQWFSVLGLKSGYYQIEVEEADKPKTAFVCPLGFWEFNRMPQGVTNTPSTFQRLMEQCMGDMHLKDALVFLDDVIVFSRTLEEHEERLLRVLTRLKEFGLKLSPEKCVFFQTSVCYLGHVVSRNGVRTDPEKISALKTWPVLQTLRELRSFLGVAGYYRRFVKGYSSTVKPLHSLTSGYPPFHKKLKAKQTDTRQKTNQYYDPKEPFGGRWTPDCQQAFEAVIQSLTTAPVLAFADPQRPYVLHTDASTTGLGAVLYQEQEGQLRVIGYASRGLSRSESRYPAHKLEFLALKWSVTEKFSDYLYGNYFTVVTDSNPLTYILTSGKLDATSYRWLAVLSTFSFKLLYRPGRQNGDADGLSRRPHGMLADDLKSQKERERIQQFTQDHLSDPMNINVVDHSVVRAICERQFTYSVSPDDERERHTDRVALVETLAVSPSAVPDSYGQEEQFGSLPTIPHLSEAEMAAKQRADKCIKHVISQIKHGDTPPNFLISHSFSENSIVLSSIMTSCSDDANWDPRQLTNSSFQLSSATWFLPACTTIWVTWESTGHWTL</sequence>
<keyword evidence="6" id="KW-0540">Nuclease</keyword>
<evidence type="ECO:0000256" key="7">
    <source>
        <dbReference type="ARBA" id="ARBA00022750"/>
    </source>
</evidence>
<dbReference type="Gene3D" id="3.10.10.10">
    <property type="entry name" value="HIV Type 1 Reverse Transcriptase, subunit A, domain 1"/>
    <property type="match status" value="1"/>
</dbReference>
<feature type="domain" description="CCHC-type" evidence="16">
    <location>
        <begin position="413"/>
        <end position="428"/>
    </location>
</feature>
<dbReference type="CDD" id="cd01647">
    <property type="entry name" value="RT_LTR"/>
    <property type="match status" value="1"/>
</dbReference>
<dbReference type="SUPFAM" id="SSF50630">
    <property type="entry name" value="Acid proteases"/>
    <property type="match status" value="1"/>
</dbReference>
<dbReference type="PROSITE" id="PS50878">
    <property type="entry name" value="RT_POL"/>
    <property type="match status" value="1"/>
</dbReference>
<evidence type="ECO:0000256" key="6">
    <source>
        <dbReference type="ARBA" id="ARBA00022722"/>
    </source>
</evidence>
<dbReference type="PROSITE" id="PS50158">
    <property type="entry name" value="ZF_CCHC"/>
    <property type="match status" value="1"/>
</dbReference>
<dbReference type="InterPro" id="IPR043128">
    <property type="entry name" value="Rev_trsase/Diguanyl_cyclase"/>
</dbReference>
<keyword evidence="9" id="KW-0460">Magnesium</keyword>
<evidence type="ECO:0000256" key="8">
    <source>
        <dbReference type="ARBA" id="ARBA00022759"/>
    </source>
</evidence>
<dbReference type="PANTHER" id="PTHR37984:SF5">
    <property type="entry name" value="PROTEIN NYNRIN-LIKE"/>
    <property type="match status" value="1"/>
</dbReference>
<feature type="domain" description="Reverse transcriptase" evidence="17">
    <location>
        <begin position="870"/>
        <end position="1049"/>
    </location>
</feature>
<evidence type="ECO:0000256" key="13">
    <source>
        <dbReference type="ARBA" id="ARBA00023268"/>
    </source>
</evidence>
<evidence type="ECO:0000256" key="9">
    <source>
        <dbReference type="ARBA" id="ARBA00022842"/>
    </source>
</evidence>
<keyword evidence="11" id="KW-0229">DNA integration</keyword>
<gene>
    <name evidence="18" type="ORF">QQF64_004567</name>
</gene>
<evidence type="ECO:0000256" key="11">
    <source>
        <dbReference type="ARBA" id="ARBA00022908"/>
    </source>
</evidence>
<evidence type="ECO:0000256" key="4">
    <source>
        <dbReference type="ARBA" id="ARBA00022679"/>
    </source>
</evidence>
<keyword evidence="6" id="KW-0378">Hydrolase</keyword>
<dbReference type="InterPro" id="IPR041577">
    <property type="entry name" value="RT_RNaseH_2"/>
</dbReference>
<keyword evidence="14" id="KW-0863">Zinc-finger</keyword>
<comment type="caution">
    <text evidence="18">The sequence shown here is derived from an EMBL/GenBank/DDBJ whole genome shotgun (WGS) entry which is preliminary data.</text>
</comment>
<dbReference type="SUPFAM" id="SSF56672">
    <property type="entry name" value="DNA/RNA polymerases"/>
    <property type="match status" value="1"/>
</dbReference>
<keyword evidence="13" id="KW-0511">Multifunctional enzyme</keyword>
<dbReference type="SMART" id="SM00343">
    <property type="entry name" value="ZnF_C2HC"/>
    <property type="match status" value="1"/>
</dbReference>
<keyword evidence="3" id="KW-0645">Protease</keyword>
<dbReference type="InterPro" id="IPR021109">
    <property type="entry name" value="Peptidase_aspartic_dom_sf"/>
</dbReference>
<keyword evidence="14" id="KW-0862">Zinc</keyword>
<keyword evidence="14" id="KW-0479">Metal-binding</keyword>
<dbReference type="SUPFAM" id="SSF57756">
    <property type="entry name" value="Retrovirus zinc finger-like domains"/>
    <property type="match status" value="1"/>
</dbReference>
<evidence type="ECO:0000256" key="14">
    <source>
        <dbReference type="PROSITE-ProRule" id="PRU00047"/>
    </source>
</evidence>
<comment type="similarity">
    <text evidence="1">Belongs to the beta type-B retroviral polymerase family. HERV class-II K(HML-2) pol subfamily.</text>
</comment>
<evidence type="ECO:0000256" key="1">
    <source>
        <dbReference type="ARBA" id="ARBA00010879"/>
    </source>
</evidence>
<evidence type="ECO:0000256" key="15">
    <source>
        <dbReference type="SAM" id="MobiDB-lite"/>
    </source>
</evidence>
<evidence type="ECO:0000256" key="5">
    <source>
        <dbReference type="ARBA" id="ARBA00022695"/>
    </source>
</evidence>
<dbReference type="Pfam" id="PF17919">
    <property type="entry name" value="RT_RNaseH_2"/>
    <property type="match status" value="1"/>
</dbReference>
<keyword evidence="8" id="KW-0255">Endonuclease</keyword>
<protein>
    <recommendedName>
        <fullName evidence="2">ribonuclease H</fullName>
        <ecNumber evidence="2">3.1.26.4</ecNumber>
    </recommendedName>
</protein>
<keyword evidence="5" id="KW-0548">Nucleotidyltransferase</keyword>
<dbReference type="Gene3D" id="3.30.70.270">
    <property type="match status" value="2"/>
</dbReference>
<dbReference type="InterPro" id="IPR043502">
    <property type="entry name" value="DNA/RNA_pol_sf"/>
</dbReference>
<dbReference type="InterPro" id="IPR001969">
    <property type="entry name" value="Aspartic_peptidase_AS"/>
</dbReference>
<dbReference type="InterPro" id="IPR000477">
    <property type="entry name" value="RT_dom"/>
</dbReference>
<keyword evidence="10" id="KW-0694">RNA-binding</keyword>
<evidence type="ECO:0000256" key="10">
    <source>
        <dbReference type="ARBA" id="ARBA00022884"/>
    </source>
</evidence>
<evidence type="ECO:0000259" key="16">
    <source>
        <dbReference type="PROSITE" id="PS50158"/>
    </source>
</evidence>
<reference evidence="18 19" key="1">
    <citation type="submission" date="2023-09" db="EMBL/GenBank/DDBJ databases">
        <authorList>
            <person name="Wang M."/>
        </authorList>
    </citation>
    <scope>NUCLEOTIDE SEQUENCE [LARGE SCALE GENOMIC DNA]</scope>
    <source>
        <strain evidence="18">GT-2023</strain>
        <tissue evidence="18">Liver</tissue>
    </source>
</reference>
<name>A0ABR3MGJ5_9TELE</name>
<dbReference type="PANTHER" id="PTHR37984">
    <property type="entry name" value="PROTEIN CBG26694"/>
    <property type="match status" value="1"/>
</dbReference>
<feature type="region of interest" description="Disordered" evidence="15">
    <location>
        <begin position="365"/>
        <end position="403"/>
    </location>
</feature>
<accession>A0ABR3MGJ5</accession>
<proteinExistence type="inferred from homology"/>
<keyword evidence="7" id="KW-0064">Aspartyl protease</keyword>
<evidence type="ECO:0000256" key="12">
    <source>
        <dbReference type="ARBA" id="ARBA00023125"/>
    </source>
</evidence>
<dbReference type="EMBL" id="JAYMGO010000012">
    <property type="protein sequence ID" value="KAL1264212.1"/>
    <property type="molecule type" value="Genomic_DNA"/>
</dbReference>
<dbReference type="InterPro" id="IPR036875">
    <property type="entry name" value="Znf_CCHC_sf"/>
</dbReference>
<evidence type="ECO:0000256" key="2">
    <source>
        <dbReference type="ARBA" id="ARBA00012180"/>
    </source>
</evidence>
<dbReference type="EC" id="3.1.26.4" evidence="2"/>
<dbReference type="Gene3D" id="3.10.20.370">
    <property type="match status" value="1"/>
</dbReference>
<dbReference type="CDD" id="cd00303">
    <property type="entry name" value="retropepsin_like"/>
    <property type="match status" value="1"/>
</dbReference>
<keyword evidence="4" id="KW-0808">Transferase</keyword>
<dbReference type="Gene3D" id="4.10.60.10">
    <property type="entry name" value="Zinc finger, CCHC-type"/>
    <property type="match status" value="1"/>
</dbReference>
<dbReference type="Pfam" id="PF00078">
    <property type="entry name" value="RVT_1"/>
    <property type="match status" value="1"/>
</dbReference>
<feature type="compositionally biased region" description="Polar residues" evidence="15">
    <location>
        <begin position="365"/>
        <end position="377"/>
    </location>
</feature>
<evidence type="ECO:0000313" key="18">
    <source>
        <dbReference type="EMBL" id="KAL1264212.1"/>
    </source>
</evidence>
<organism evidence="18 19">
    <name type="scientific">Cirrhinus molitorella</name>
    <name type="common">mud carp</name>
    <dbReference type="NCBI Taxonomy" id="172907"/>
    <lineage>
        <taxon>Eukaryota</taxon>
        <taxon>Metazoa</taxon>
        <taxon>Chordata</taxon>
        <taxon>Craniata</taxon>
        <taxon>Vertebrata</taxon>
        <taxon>Euteleostomi</taxon>
        <taxon>Actinopterygii</taxon>
        <taxon>Neopterygii</taxon>
        <taxon>Teleostei</taxon>
        <taxon>Ostariophysi</taxon>
        <taxon>Cypriniformes</taxon>
        <taxon>Cyprinidae</taxon>
        <taxon>Labeoninae</taxon>
        <taxon>Labeonini</taxon>
        <taxon>Cirrhinus</taxon>
    </lineage>
</organism>
<keyword evidence="19" id="KW-1185">Reference proteome</keyword>
<evidence type="ECO:0000259" key="17">
    <source>
        <dbReference type="PROSITE" id="PS50878"/>
    </source>
</evidence>
<dbReference type="InterPro" id="IPR050951">
    <property type="entry name" value="Retrovirus_Pol_polyprotein"/>
</dbReference>
<evidence type="ECO:0000313" key="19">
    <source>
        <dbReference type="Proteomes" id="UP001558613"/>
    </source>
</evidence>
<dbReference type="CDD" id="cd09274">
    <property type="entry name" value="RNase_HI_RT_Ty3"/>
    <property type="match status" value="1"/>
</dbReference>
<dbReference type="InterPro" id="IPR001878">
    <property type="entry name" value="Znf_CCHC"/>
</dbReference>
<evidence type="ECO:0000256" key="3">
    <source>
        <dbReference type="ARBA" id="ARBA00022670"/>
    </source>
</evidence>
<keyword evidence="12" id="KW-0238">DNA-binding</keyword>
<dbReference type="Proteomes" id="UP001558613">
    <property type="component" value="Unassembled WGS sequence"/>
</dbReference>
<dbReference type="PROSITE" id="PS00141">
    <property type="entry name" value="ASP_PROTEASE"/>
    <property type="match status" value="1"/>
</dbReference>